<name>A0A6A5TW89_9PLEO</name>
<evidence type="ECO:0000256" key="1">
    <source>
        <dbReference type="ARBA" id="ARBA00022737"/>
    </source>
</evidence>
<sequence length="59" mass="6557">SCTLLYIGKLGLGKSILLVNIIDDLNIHTRNDTIVVAYFFCRYDIPKSLKAQTILSSLA</sequence>
<dbReference type="Pfam" id="PF24883">
    <property type="entry name" value="NPHP3_N"/>
    <property type="match status" value="1"/>
</dbReference>
<keyword evidence="1" id="KW-0677">Repeat</keyword>
<dbReference type="EMBL" id="ML976990">
    <property type="protein sequence ID" value="KAF1957153.1"/>
    <property type="molecule type" value="Genomic_DNA"/>
</dbReference>
<proteinExistence type="predicted"/>
<organism evidence="3 4">
    <name type="scientific">Byssothecium circinans</name>
    <dbReference type="NCBI Taxonomy" id="147558"/>
    <lineage>
        <taxon>Eukaryota</taxon>
        <taxon>Fungi</taxon>
        <taxon>Dikarya</taxon>
        <taxon>Ascomycota</taxon>
        <taxon>Pezizomycotina</taxon>
        <taxon>Dothideomycetes</taxon>
        <taxon>Pleosporomycetidae</taxon>
        <taxon>Pleosporales</taxon>
        <taxon>Massarineae</taxon>
        <taxon>Massarinaceae</taxon>
        <taxon>Byssothecium</taxon>
    </lineage>
</organism>
<dbReference type="OrthoDB" id="10508962at2759"/>
<gene>
    <name evidence="3" type="ORF">CC80DRAFT_411842</name>
</gene>
<evidence type="ECO:0000313" key="3">
    <source>
        <dbReference type="EMBL" id="KAF1957153.1"/>
    </source>
</evidence>
<reference evidence="3" key="1">
    <citation type="journal article" date="2020" name="Stud. Mycol.">
        <title>101 Dothideomycetes genomes: a test case for predicting lifestyles and emergence of pathogens.</title>
        <authorList>
            <person name="Haridas S."/>
            <person name="Albert R."/>
            <person name="Binder M."/>
            <person name="Bloem J."/>
            <person name="Labutti K."/>
            <person name="Salamov A."/>
            <person name="Andreopoulos B."/>
            <person name="Baker S."/>
            <person name="Barry K."/>
            <person name="Bills G."/>
            <person name="Bluhm B."/>
            <person name="Cannon C."/>
            <person name="Castanera R."/>
            <person name="Culley D."/>
            <person name="Daum C."/>
            <person name="Ezra D."/>
            <person name="Gonzalez J."/>
            <person name="Henrissat B."/>
            <person name="Kuo A."/>
            <person name="Liang C."/>
            <person name="Lipzen A."/>
            <person name="Lutzoni F."/>
            <person name="Magnuson J."/>
            <person name="Mondo S."/>
            <person name="Nolan M."/>
            <person name="Ohm R."/>
            <person name="Pangilinan J."/>
            <person name="Park H.-J."/>
            <person name="Ramirez L."/>
            <person name="Alfaro M."/>
            <person name="Sun H."/>
            <person name="Tritt A."/>
            <person name="Yoshinaga Y."/>
            <person name="Zwiers L.-H."/>
            <person name="Turgeon B."/>
            <person name="Goodwin S."/>
            <person name="Spatafora J."/>
            <person name="Crous P."/>
            <person name="Grigoriev I."/>
        </authorList>
    </citation>
    <scope>NUCLEOTIDE SEQUENCE</scope>
    <source>
        <strain evidence="3">CBS 675.92</strain>
    </source>
</reference>
<keyword evidence="4" id="KW-1185">Reference proteome</keyword>
<accession>A0A6A5TW89</accession>
<evidence type="ECO:0000259" key="2">
    <source>
        <dbReference type="Pfam" id="PF24883"/>
    </source>
</evidence>
<dbReference type="AlphaFoldDB" id="A0A6A5TW89"/>
<feature type="domain" description="Nephrocystin 3-like N-terminal" evidence="2">
    <location>
        <begin position="3"/>
        <end position="59"/>
    </location>
</feature>
<dbReference type="Proteomes" id="UP000800035">
    <property type="component" value="Unassembled WGS sequence"/>
</dbReference>
<protein>
    <recommendedName>
        <fullName evidence="2">Nephrocystin 3-like N-terminal domain-containing protein</fullName>
    </recommendedName>
</protein>
<evidence type="ECO:0000313" key="4">
    <source>
        <dbReference type="Proteomes" id="UP000800035"/>
    </source>
</evidence>
<feature type="non-terminal residue" evidence="3">
    <location>
        <position position="1"/>
    </location>
</feature>
<dbReference type="InterPro" id="IPR056884">
    <property type="entry name" value="NPHP3-like_N"/>
</dbReference>